<keyword evidence="3" id="KW-1185">Reference proteome</keyword>
<sequence length="145" mass="15651">MNEPDPTGRLAGEAVLLAASRLTAMIHAAAAAEDLTPLQARFLRTLHEPMPQADLAERLGLDPARVSALTRELGRRGLVEREHGRGDRRRRYARLTPAGDAVVDRIGARLTARSPMTQVLDRAERDTLVDLLGRVIAALPAPGPG</sequence>
<evidence type="ECO:0000313" key="3">
    <source>
        <dbReference type="Proteomes" id="UP000199614"/>
    </source>
</evidence>
<protein>
    <submittedName>
        <fullName evidence="2">DNA-binding transcriptional regulator, MarR family</fullName>
    </submittedName>
</protein>
<organism evidence="2 3">
    <name type="scientific">Pseudonocardia ammonioxydans</name>
    <dbReference type="NCBI Taxonomy" id="260086"/>
    <lineage>
        <taxon>Bacteria</taxon>
        <taxon>Bacillati</taxon>
        <taxon>Actinomycetota</taxon>
        <taxon>Actinomycetes</taxon>
        <taxon>Pseudonocardiales</taxon>
        <taxon>Pseudonocardiaceae</taxon>
        <taxon>Pseudonocardia</taxon>
    </lineage>
</organism>
<gene>
    <name evidence="2" type="ORF">SAMN05216207_104541</name>
</gene>
<dbReference type="PRINTS" id="PR00598">
    <property type="entry name" value="HTHMARR"/>
</dbReference>
<dbReference type="EMBL" id="FOUY01000045">
    <property type="protein sequence ID" value="SFO33741.1"/>
    <property type="molecule type" value="Genomic_DNA"/>
</dbReference>
<dbReference type="SUPFAM" id="SSF46785">
    <property type="entry name" value="Winged helix' DNA-binding domain"/>
    <property type="match status" value="1"/>
</dbReference>
<dbReference type="GO" id="GO:0003700">
    <property type="term" value="F:DNA-binding transcription factor activity"/>
    <property type="evidence" value="ECO:0007669"/>
    <property type="project" value="InterPro"/>
</dbReference>
<dbReference type="RefSeq" id="WP_093353333.1">
    <property type="nucleotide sequence ID" value="NZ_FOUY01000045.1"/>
</dbReference>
<evidence type="ECO:0000313" key="2">
    <source>
        <dbReference type="EMBL" id="SFO33741.1"/>
    </source>
</evidence>
<dbReference type="PANTHER" id="PTHR33164:SF43">
    <property type="entry name" value="HTH-TYPE TRANSCRIPTIONAL REPRESSOR YETL"/>
    <property type="match status" value="1"/>
</dbReference>
<evidence type="ECO:0000259" key="1">
    <source>
        <dbReference type="PROSITE" id="PS50995"/>
    </source>
</evidence>
<dbReference type="InterPro" id="IPR039422">
    <property type="entry name" value="MarR/SlyA-like"/>
</dbReference>
<reference evidence="2 3" key="1">
    <citation type="submission" date="2016-10" db="EMBL/GenBank/DDBJ databases">
        <authorList>
            <person name="de Groot N.N."/>
        </authorList>
    </citation>
    <scope>NUCLEOTIDE SEQUENCE [LARGE SCALE GENOMIC DNA]</scope>
    <source>
        <strain evidence="2 3">CGMCC 4.1877</strain>
    </source>
</reference>
<dbReference type="PANTHER" id="PTHR33164">
    <property type="entry name" value="TRANSCRIPTIONAL REGULATOR, MARR FAMILY"/>
    <property type="match status" value="1"/>
</dbReference>
<dbReference type="InterPro" id="IPR000835">
    <property type="entry name" value="HTH_MarR-typ"/>
</dbReference>
<dbReference type="OrthoDB" id="4807076at2"/>
<dbReference type="Gene3D" id="1.10.10.10">
    <property type="entry name" value="Winged helix-like DNA-binding domain superfamily/Winged helix DNA-binding domain"/>
    <property type="match status" value="1"/>
</dbReference>
<dbReference type="InterPro" id="IPR036390">
    <property type="entry name" value="WH_DNA-bd_sf"/>
</dbReference>
<feature type="domain" description="HTH marR-type" evidence="1">
    <location>
        <begin position="1"/>
        <end position="137"/>
    </location>
</feature>
<dbReference type="Proteomes" id="UP000199614">
    <property type="component" value="Unassembled WGS sequence"/>
</dbReference>
<dbReference type="AlphaFoldDB" id="A0A1I5GDX0"/>
<dbReference type="GO" id="GO:0006950">
    <property type="term" value="P:response to stress"/>
    <property type="evidence" value="ECO:0007669"/>
    <property type="project" value="TreeGrafter"/>
</dbReference>
<dbReference type="SMART" id="SM00347">
    <property type="entry name" value="HTH_MARR"/>
    <property type="match status" value="1"/>
</dbReference>
<accession>A0A1I5GDX0</accession>
<dbReference type="Pfam" id="PF12802">
    <property type="entry name" value="MarR_2"/>
    <property type="match status" value="1"/>
</dbReference>
<dbReference type="PROSITE" id="PS50995">
    <property type="entry name" value="HTH_MARR_2"/>
    <property type="match status" value="1"/>
</dbReference>
<keyword evidence="2" id="KW-0238">DNA-binding</keyword>
<proteinExistence type="predicted"/>
<dbReference type="STRING" id="260086.SAMN05216207_104541"/>
<dbReference type="InterPro" id="IPR036388">
    <property type="entry name" value="WH-like_DNA-bd_sf"/>
</dbReference>
<dbReference type="GO" id="GO:0003677">
    <property type="term" value="F:DNA binding"/>
    <property type="evidence" value="ECO:0007669"/>
    <property type="project" value="UniProtKB-KW"/>
</dbReference>
<name>A0A1I5GDX0_PSUAM</name>